<evidence type="ECO:0000313" key="2">
    <source>
        <dbReference type="Proteomes" id="UP000324222"/>
    </source>
</evidence>
<organism evidence="1 2">
    <name type="scientific">Portunus trituberculatus</name>
    <name type="common">Swimming crab</name>
    <name type="synonym">Neptunus trituberculatus</name>
    <dbReference type="NCBI Taxonomy" id="210409"/>
    <lineage>
        <taxon>Eukaryota</taxon>
        <taxon>Metazoa</taxon>
        <taxon>Ecdysozoa</taxon>
        <taxon>Arthropoda</taxon>
        <taxon>Crustacea</taxon>
        <taxon>Multicrustacea</taxon>
        <taxon>Malacostraca</taxon>
        <taxon>Eumalacostraca</taxon>
        <taxon>Eucarida</taxon>
        <taxon>Decapoda</taxon>
        <taxon>Pleocyemata</taxon>
        <taxon>Brachyura</taxon>
        <taxon>Eubrachyura</taxon>
        <taxon>Portunoidea</taxon>
        <taxon>Portunidae</taxon>
        <taxon>Portuninae</taxon>
        <taxon>Portunus</taxon>
    </lineage>
</organism>
<sequence>MDLQLQFSIEFLARISRVLKPTCVPTGMKAGSSTVWCGSVIRLVRALLLPHSARILKLSAGLEFPTVVKDAILFYGSGKIAETGCSDILDTGPLPYPRLRGRVCPVLAHGGDVQGIIEYVVSECATDV</sequence>
<name>A0A5B7CMH2_PORTR</name>
<evidence type="ECO:0000313" key="1">
    <source>
        <dbReference type="EMBL" id="MPC09904.1"/>
    </source>
</evidence>
<proteinExistence type="predicted"/>
<comment type="caution">
    <text evidence="1">The sequence shown here is derived from an EMBL/GenBank/DDBJ whole genome shotgun (WGS) entry which is preliminary data.</text>
</comment>
<dbReference type="Proteomes" id="UP000324222">
    <property type="component" value="Unassembled WGS sequence"/>
</dbReference>
<accession>A0A5B7CMH2</accession>
<gene>
    <name evidence="1" type="ORF">E2C01_002522</name>
</gene>
<dbReference type="EMBL" id="VSRR010000092">
    <property type="protein sequence ID" value="MPC09904.1"/>
    <property type="molecule type" value="Genomic_DNA"/>
</dbReference>
<keyword evidence="2" id="KW-1185">Reference proteome</keyword>
<protein>
    <submittedName>
        <fullName evidence="1">Uncharacterized protein</fullName>
    </submittedName>
</protein>
<dbReference type="AlphaFoldDB" id="A0A5B7CMH2"/>
<reference evidence="1 2" key="1">
    <citation type="submission" date="2019-05" db="EMBL/GenBank/DDBJ databases">
        <title>Another draft genome of Portunus trituberculatus and its Hox gene families provides insights of decapod evolution.</title>
        <authorList>
            <person name="Jeong J.-H."/>
            <person name="Song I."/>
            <person name="Kim S."/>
            <person name="Choi T."/>
            <person name="Kim D."/>
            <person name="Ryu S."/>
            <person name="Kim W."/>
        </authorList>
    </citation>
    <scope>NUCLEOTIDE SEQUENCE [LARGE SCALE GENOMIC DNA]</scope>
    <source>
        <tissue evidence="1">Muscle</tissue>
    </source>
</reference>